<dbReference type="Proteomes" id="UP000535543">
    <property type="component" value="Unassembled WGS sequence"/>
</dbReference>
<keyword evidence="8" id="KW-1185">Reference proteome</keyword>
<name>A0A848KG12_9NOCA</name>
<reference evidence="7 8" key="1">
    <citation type="submission" date="2019-05" db="EMBL/GenBank/DDBJ databases">
        <authorList>
            <person name="Lee S.D."/>
        </authorList>
    </citation>
    <scope>NUCLEOTIDE SEQUENCE [LARGE SCALE GENOMIC DNA]</scope>
    <source>
        <strain evidence="7 8">YC2-7</strain>
    </source>
</reference>
<keyword evidence="5" id="KW-0560">Oxidoreductase</keyword>
<protein>
    <recommendedName>
        <fullName evidence="6">Acyl-CoA dehydrogenase/oxidase C-terminal domain-containing protein</fullName>
    </recommendedName>
</protein>
<evidence type="ECO:0000313" key="7">
    <source>
        <dbReference type="EMBL" id="NMN96696.1"/>
    </source>
</evidence>
<feature type="domain" description="Acyl-CoA dehydrogenase/oxidase C-terminal" evidence="6">
    <location>
        <begin position="185"/>
        <end position="296"/>
    </location>
</feature>
<reference evidence="7 8" key="2">
    <citation type="submission" date="2020-06" db="EMBL/GenBank/DDBJ databases">
        <title>Antribacter stalactiti gen. nov., sp. nov., a new member of the family Nacardiaceae isolated from a cave.</title>
        <authorList>
            <person name="Kim I.S."/>
        </authorList>
    </citation>
    <scope>NUCLEOTIDE SEQUENCE [LARGE SCALE GENOMIC DNA]</scope>
    <source>
        <strain evidence="7 8">YC2-7</strain>
    </source>
</reference>
<keyword evidence="4" id="KW-0274">FAD</keyword>
<evidence type="ECO:0000256" key="4">
    <source>
        <dbReference type="ARBA" id="ARBA00022827"/>
    </source>
</evidence>
<dbReference type="GO" id="GO:0003995">
    <property type="term" value="F:acyl-CoA dehydrogenase activity"/>
    <property type="evidence" value="ECO:0007669"/>
    <property type="project" value="TreeGrafter"/>
</dbReference>
<accession>A0A848KG12</accession>
<dbReference type="EMBL" id="VCQU01000005">
    <property type="protein sequence ID" value="NMN96696.1"/>
    <property type="molecule type" value="Genomic_DNA"/>
</dbReference>
<dbReference type="AlphaFoldDB" id="A0A848KG12"/>
<comment type="similarity">
    <text evidence="2">Belongs to the acyl-CoA dehydrogenase family.</text>
</comment>
<comment type="cofactor">
    <cofactor evidence="1">
        <name>FAD</name>
        <dbReference type="ChEBI" id="CHEBI:57692"/>
    </cofactor>
</comment>
<dbReference type="Pfam" id="PF00441">
    <property type="entry name" value="Acyl-CoA_dh_1"/>
    <property type="match status" value="1"/>
</dbReference>
<dbReference type="InterPro" id="IPR009100">
    <property type="entry name" value="AcylCoA_DH/oxidase_NM_dom_sf"/>
</dbReference>
<evidence type="ECO:0000256" key="1">
    <source>
        <dbReference type="ARBA" id="ARBA00001974"/>
    </source>
</evidence>
<organism evidence="7 8">
    <name type="scientific">Antrihabitans stalactiti</name>
    <dbReference type="NCBI Taxonomy" id="2584121"/>
    <lineage>
        <taxon>Bacteria</taxon>
        <taxon>Bacillati</taxon>
        <taxon>Actinomycetota</taxon>
        <taxon>Actinomycetes</taxon>
        <taxon>Mycobacteriales</taxon>
        <taxon>Nocardiaceae</taxon>
        <taxon>Antrihabitans</taxon>
    </lineage>
</organism>
<evidence type="ECO:0000256" key="5">
    <source>
        <dbReference type="ARBA" id="ARBA00023002"/>
    </source>
</evidence>
<dbReference type="PANTHER" id="PTHR43884">
    <property type="entry name" value="ACYL-COA DEHYDROGENASE"/>
    <property type="match status" value="1"/>
</dbReference>
<evidence type="ECO:0000256" key="2">
    <source>
        <dbReference type="ARBA" id="ARBA00009347"/>
    </source>
</evidence>
<dbReference type="Gene3D" id="1.20.140.10">
    <property type="entry name" value="Butyryl-CoA Dehydrogenase, subunit A, domain 3"/>
    <property type="match status" value="1"/>
</dbReference>
<dbReference type="GO" id="GO:0050660">
    <property type="term" value="F:flavin adenine dinucleotide binding"/>
    <property type="evidence" value="ECO:0007669"/>
    <property type="project" value="InterPro"/>
</dbReference>
<dbReference type="SUPFAM" id="SSF47203">
    <property type="entry name" value="Acyl-CoA dehydrogenase C-terminal domain-like"/>
    <property type="match status" value="1"/>
</dbReference>
<gene>
    <name evidence="7" type="ORF">FGL95_16790</name>
</gene>
<keyword evidence="3" id="KW-0285">Flavoprotein</keyword>
<comment type="caution">
    <text evidence="7">The sequence shown here is derived from an EMBL/GenBank/DDBJ whole genome shotgun (WGS) entry which is preliminary data.</text>
</comment>
<dbReference type="InterPro" id="IPR036250">
    <property type="entry name" value="AcylCo_DH-like_C"/>
</dbReference>
<evidence type="ECO:0000259" key="6">
    <source>
        <dbReference type="Pfam" id="PF00441"/>
    </source>
</evidence>
<evidence type="ECO:0000256" key="3">
    <source>
        <dbReference type="ARBA" id="ARBA00022630"/>
    </source>
</evidence>
<dbReference type="PANTHER" id="PTHR43884:SF20">
    <property type="entry name" value="ACYL-COA DEHYDROGENASE FADE28"/>
    <property type="match status" value="1"/>
</dbReference>
<dbReference type="SUPFAM" id="SSF56645">
    <property type="entry name" value="Acyl-CoA dehydrogenase NM domain-like"/>
    <property type="match status" value="1"/>
</dbReference>
<sequence>MSSHDSALLDLVEDLTKDVAQPPAGALPALWPTLEKLHLTGVGTSEALGGSGGTVADLVTLCRALAARSVSSPLAEAASANWMLGSADRSLTGLSTVALRAEASPGSELLRAQAVPWARHADHLIVVYGAATGHVDLRAPSVTVTPGVNLAGDPRDEVTFPESELTYLPTPGPGSLAHRLFLLKAAELTGAIAGAYELTRSHVSTREQFGKPLIALTAVANGLAEMKVALLQSTCALERATCIEDTGHIDPAIPDPAVVIARIVAARAATTVARRAHQLHGAIGITHEYPLHTFTTRLWAWRDELGSEHELASHLGRLALASGEHAVWDVLTA</sequence>
<evidence type="ECO:0000313" key="8">
    <source>
        <dbReference type="Proteomes" id="UP000535543"/>
    </source>
</evidence>
<proteinExistence type="inferred from homology"/>
<dbReference type="InterPro" id="IPR037069">
    <property type="entry name" value="AcylCoA_DH/ox_N_sf"/>
</dbReference>
<dbReference type="InterPro" id="IPR009075">
    <property type="entry name" value="AcylCo_DH/oxidase_C"/>
</dbReference>
<dbReference type="RefSeq" id="WP_169588845.1">
    <property type="nucleotide sequence ID" value="NZ_VCQU01000005.1"/>
</dbReference>
<dbReference type="Gene3D" id="1.10.540.10">
    <property type="entry name" value="Acyl-CoA dehydrogenase/oxidase, N-terminal domain"/>
    <property type="match status" value="1"/>
</dbReference>